<dbReference type="InterPro" id="IPR001405">
    <property type="entry name" value="UPF0758"/>
</dbReference>
<keyword evidence="8" id="KW-1185">Reference proteome</keyword>
<feature type="domain" description="MPN" evidence="6">
    <location>
        <begin position="1"/>
        <end position="114"/>
    </location>
</feature>
<dbReference type="Gene3D" id="3.40.140.10">
    <property type="entry name" value="Cytidine Deaminase, domain 2"/>
    <property type="match status" value="1"/>
</dbReference>
<evidence type="ECO:0000313" key="8">
    <source>
        <dbReference type="Proteomes" id="UP000564677"/>
    </source>
</evidence>
<dbReference type="AlphaFoldDB" id="A0A7X5ZXL0"/>
<organism evidence="7 8">
    <name type="scientific">Sphingomonas leidyi</name>
    <dbReference type="NCBI Taxonomy" id="68569"/>
    <lineage>
        <taxon>Bacteria</taxon>
        <taxon>Pseudomonadati</taxon>
        <taxon>Pseudomonadota</taxon>
        <taxon>Alphaproteobacteria</taxon>
        <taxon>Sphingomonadales</taxon>
        <taxon>Sphingomonadaceae</taxon>
        <taxon>Sphingomonas</taxon>
    </lineage>
</organism>
<dbReference type="SUPFAM" id="SSF102712">
    <property type="entry name" value="JAB1/MPN domain"/>
    <property type="match status" value="1"/>
</dbReference>
<protein>
    <submittedName>
        <fullName evidence="7">DNA repair protein RadC</fullName>
    </submittedName>
</protein>
<dbReference type="InterPro" id="IPR037518">
    <property type="entry name" value="MPN"/>
</dbReference>
<dbReference type="PROSITE" id="PS50249">
    <property type="entry name" value="MPN"/>
    <property type="match status" value="1"/>
</dbReference>
<dbReference type="GO" id="GO:0006508">
    <property type="term" value="P:proteolysis"/>
    <property type="evidence" value="ECO:0007669"/>
    <property type="project" value="UniProtKB-KW"/>
</dbReference>
<evidence type="ECO:0000313" key="7">
    <source>
        <dbReference type="EMBL" id="NIJ67377.1"/>
    </source>
</evidence>
<evidence type="ECO:0000256" key="3">
    <source>
        <dbReference type="ARBA" id="ARBA00022801"/>
    </source>
</evidence>
<dbReference type="RefSeq" id="WP_167301488.1">
    <property type="nucleotide sequence ID" value="NZ_JAASQV010000007.1"/>
</dbReference>
<dbReference type="InterPro" id="IPR020891">
    <property type="entry name" value="UPF0758_CS"/>
</dbReference>
<dbReference type="PANTHER" id="PTHR30471:SF3">
    <property type="entry name" value="UPF0758 PROTEIN YEES-RELATED"/>
    <property type="match status" value="1"/>
</dbReference>
<keyword evidence="2" id="KW-0479">Metal-binding</keyword>
<dbReference type="EMBL" id="JAASQV010000007">
    <property type="protein sequence ID" value="NIJ67377.1"/>
    <property type="molecule type" value="Genomic_DNA"/>
</dbReference>
<evidence type="ECO:0000256" key="5">
    <source>
        <dbReference type="ARBA" id="ARBA00023049"/>
    </source>
</evidence>
<gene>
    <name evidence="7" type="ORF">FHR20_004361</name>
</gene>
<proteinExistence type="predicted"/>
<keyword evidence="5" id="KW-0482">Metalloprotease</keyword>
<sequence>MRYIYPRFEGRARELLVGIFLARDLTICDEFEIEGSRSEIVMPLERLLVGATSRRAAHLVLAHNHPSGDHRPSRADKEVTRRVSSICDLCGVRLTDHLIIGAHDVTSFRALGLL</sequence>
<comment type="caution">
    <text evidence="7">The sequence shown here is derived from an EMBL/GenBank/DDBJ whole genome shotgun (WGS) entry which is preliminary data.</text>
</comment>
<evidence type="ECO:0000256" key="1">
    <source>
        <dbReference type="ARBA" id="ARBA00022670"/>
    </source>
</evidence>
<dbReference type="PANTHER" id="PTHR30471">
    <property type="entry name" value="DNA REPAIR PROTEIN RADC"/>
    <property type="match status" value="1"/>
</dbReference>
<dbReference type="Pfam" id="PF04002">
    <property type="entry name" value="RadC"/>
    <property type="match status" value="1"/>
</dbReference>
<reference evidence="7 8" key="1">
    <citation type="submission" date="2020-03" db="EMBL/GenBank/DDBJ databases">
        <title>Genomic Encyclopedia of Type Strains, Phase IV (KMG-IV): sequencing the most valuable type-strain genomes for metagenomic binning, comparative biology and taxonomic classification.</title>
        <authorList>
            <person name="Goeker M."/>
        </authorList>
    </citation>
    <scope>NUCLEOTIDE SEQUENCE [LARGE SCALE GENOMIC DNA]</scope>
    <source>
        <strain evidence="7 8">DSM 4733</strain>
    </source>
</reference>
<accession>A0A7X5ZXL0</accession>
<dbReference type="PROSITE" id="PS01302">
    <property type="entry name" value="UPF0758"/>
    <property type="match status" value="1"/>
</dbReference>
<evidence type="ECO:0000256" key="2">
    <source>
        <dbReference type="ARBA" id="ARBA00022723"/>
    </source>
</evidence>
<dbReference type="GO" id="GO:0008237">
    <property type="term" value="F:metallopeptidase activity"/>
    <property type="evidence" value="ECO:0007669"/>
    <property type="project" value="UniProtKB-KW"/>
</dbReference>
<dbReference type="InterPro" id="IPR025657">
    <property type="entry name" value="RadC_JAB"/>
</dbReference>
<name>A0A7X5ZXL0_9SPHN</name>
<dbReference type="GO" id="GO:0046872">
    <property type="term" value="F:metal ion binding"/>
    <property type="evidence" value="ECO:0007669"/>
    <property type="project" value="UniProtKB-KW"/>
</dbReference>
<keyword evidence="4" id="KW-0862">Zinc</keyword>
<keyword evidence="1" id="KW-0645">Protease</keyword>
<evidence type="ECO:0000256" key="4">
    <source>
        <dbReference type="ARBA" id="ARBA00022833"/>
    </source>
</evidence>
<evidence type="ECO:0000259" key="6">
    <source>
        <dbReference type="PROSITE" id="PS50249"/>
    </source>
</evidence>
<dbReference type="Proteomes" id="UP000564677">
    <property type="component" value="Unassembled WGS sequence"/>
</dbReference>
<keyword evidence="3" id="KW-0378">Hydrolase</keyword>